<dbReference type="Pfam" id="PF11731">
    <property type="entry name" value="Cdd1"/>
    <property type="match status" value="1"/>
</dbReference>
<proteinExistence type="predicted"/>
<dbReference type="Proteomes" id="UP000505355">
    <property type="component" value="Chromosome"/>
</dbReference>
<reference evidence="1 2" key="1">
    <citation type="submission" date="2020-05" db="EMBL/GenBank/DDBJ databases">
        <title>Mucilaginibacter mali sp. nov.</title>
        <authorList>
            <person name="Kim H.S."/>
            <person name="Lee K.C."/>
            <person name="Suh M.K."/>
            <person name="Kim J.-S."/>
            <person name="Han K.-I."/>
            <person name="Eom M.K."/>
            <person name="Shin Y.K."/>
            <person name="Lee J.-S."/>
        </authorList>
    </citation>
    <scope>NUCLEOTIDE SEQUENCE [LARGE SCALE GENOMIC DNA]</scope>
    <source>
        <strain evidence="1 2">G2-14</strain>
    </source>
</reference>
<evidence type="ECO:0000313" key="2">
    <source>
        <dbReference type="Proteomes" id="UP000505355"/>
    </source>
</evidence>
<dbReference type="EMBL" id="CP054139">
    <property type="protein sequence ID" value="QKJ31599.1"/>
    <property type="molecule type" value="Genomic_DNA"/>
</dbReference>
<dbReference type="KEGG" id="mmab:HQ865_18120"/>
<gene>
    <name evidence="1" type="ORF">HQ865_18120</name>
</gene>
<organism evidence="1 2">
    <name type="scientific">Mucilaginibacter mali</name>
    <dbReference type="NCBI Taxonomy" id="2740462"/>
    <lineage>
        <taxon>Bacteria</taxon>
        <taxon>Pseudomonadati</taxon>
        <taxon>Bacteroidota</taxon>
        <taxon>Sphingobacteriia</taxon>
        <taxon>Sphingobacteriales</taxon>
        <taxon>Sphingobacteriaceae</taxon>
        <taxon>Mucilaginibacter</taxon>
    </lineage>
</organism>
<evidence type="ECO:0000313" key="1">
    <source>
        <dbReference type="EMBL" id="QKJ31599.1"/>
    </source>
</evidence>
<dbReference type="RefSeq" id="WP_173416258.1">
    <property type="nucleotide sequence ID" value="NZ_CP054139.1"/>
</dbReference>
<keyword evidence="2" id="KW-1185">Reference proteome</keyword>
<sequence length="142" mass="16560">MKNIDLQLTANEKAILRTKGITRKVLLGYATDEIITALEAHGNRARQLQALIEFQRIPSIGIMFARDLMRAGYYSLDSLKHRPGAELFDEFEKMNGYHTDPCVEDQFRLVVHYANNPGSNKKWWDFTEERKAYRELHPYKLS</sequence>
<name>A0A7D4UEE5_9SPHI</name>
<protein>
    <submittedName>
        <fullName evidence="1">Pathogenicity locus</fullName>
    </submittedName>
</protein>
<accession>A0A7D4UEE5</accession>
<dbReference type="AlphaFoldDB" id="A0A7D4UEE5"/>
<dbReference type="InterPro" id="IPR021725">
    <property type="entry name" value="Cdd1"/>
</dbReference>